<dbReference type="Gene3D" id="3.40.50.720">
    <property type="entry name" value="NAD(P)-binding Rossmann-like Domain"/>
    <property type="match status" value="1"/>
</dbReference>
<evidence type="ECO:0008006" key="4">
    <source>
        <dbReference type="Google" id="ProtNLM"/>
    </source>
</evidence>
<proteinExistence type="inferred from homology"/>
<organism evidence="3">
    <name type="scientific">marine sediment metagenome</name>
    <dbReference type="NCBI Taxonomy" id="412755"/>
    <lineage>
        <taxon>unclassified sequences</taxon>
        <taxon>metagenomes</taxon>
        <taxon>ecological metagenomes</taxon>
    </lineage>
</organism>
<keyword evidence="2" id="KW-0560">Oxidoreductase</keyword>
<protein>
    <recommendedName>
        <fullName evidence="4">SDR family oxidoreductase</fullName>
    </recommendedName>
</protein>
<dbReference type="PANTHER" id="PTHR43008">
    <property type="entry name" value="BENZIL REDUCTASE"/>
    <property type="match status" value="1"/>
</dbReference>
<evidence type="ECO:0000256" key="2">
    <source>
        <dbReference type="ARBA" id="ARBA00023002"/>
    </source>
</evidence>
<dbReference type="AlphaFoldDB" id="X1H331"/>
<dbReference type="InterPro" id="IPR036291">
    <property type="entry name" value="NAD(P)-bd_dom_sf"/>
</dbReference>
<sequence length="114" mass="12740">AVSHLIRELAIRYAPAIRVNGISPATVIEGSSMFPRERVMASLNKYGIAFDENEETGTLVEKLAEFYARRTLTHRPIRPRDVVEAGYFLVSPRSDRTTGHVIPVDGGLKEAFLR</sequence>
<evidence type="ECO:0000313" key="3">
    <source>
        <dbReference type="EMBL" id="GAH64561.1"/>
    </source>
</evidence>
<comment type="similarity">
    <text evidence="1">Belongs to the short-chain dehydrogenases/reductases (SDR) family.</text>
</comment>
<dbReference type="GO" id="GO:0050664">
    <property type="term" value="F:oxidoreductase activity, acting on NAD(P)H, oxygen as acceptor"/>
    <property type="evidence" value="ECO:0007669"/>
    <property type="project" value="TreeGrafter"/>
</dbReference>
<accession>X1H331</accession>
<dbReference type="SUPFAM" id="SSF51735">
    <property type="entry name" value="NAD(P)-binding Rossmann-fold domains"/>
    <property type="match status" value="1"/>
</dbReference>
<name>X1H331_9ZZZZ</name>
<feature type="non-terminal residue" evidence="3">
    <location>
        <position position="1"/>
    </location>
</feature>
<dbReference type="InterPro" id="IPR002347">
    <property type="entry name" value="SDR_fam"/>
</dbReference>
<reference evidence="3" key="1">
    <citation type="journal article" date="2014" name="Front. Microbiol.">
        <title>High frequency of phylogenetically diverse reductive dehalogenase-homologous genes in deep subseafloor sedimentary metagenomes.</title>
        <authorList>
            <person name="Kawai M."/>
            <person name="Futagami T."/>
            <person name="Toyoda A."/>
            <person name="Takaki Y."/>
            <person name="Nishi S."/>
            <person name="Hori S."/>
            <person name="Arai W."/>
            <person name="Tsubouchi T."/>
            <person name="Morono Y."/>
            <person name="Uchiyama I."/>
            <person name="Ito T."/>
            <person name="Fujiyama A."/>
            <person name="Inagaki F."/>
            <person name="Takami H."/>
        </authorList>
    </citation>
    <scope>NUCLEOTIDE SEQUENCE</scope>
    <source>
        <strain evidence="3">Expedition CK06-06</strain>
    </source>
</reference>
<evidence type="ECO:0000256" key="1">
    <source>
        <dbReference type="ARBA" id="ARBA00006484"/>
    </source>
</evidence>
<comment type="caution">
    <text evidence="3">The sequence shown here is derived from an EMBL/GenBank/DDBJ whole genome shotgun (WGS) entry which is preliminary data.</text>
</comment>
<dbReference type="Pfam" id="PF13561">
    <property type="entry name" value="adh_short_C2"/>
    <property type="match status" value="1"/>
</dbReference>
<dbReference type="PANTHER" id="PTHR43008:SF4">
    <property type="entry name" value="CHAIN DEHYDROGENASE, PUTATIVE (AFU_ORTHOLOGUE AFUA_4G08710)-RELATED"/>
    <property type="match status" value="1"/>
</dbReference>
<gene>
    <name evidence="3" type="ORF">S03H2_42698</name>
</gene>
<dbReference type="EMBL" id="BARU01026597">
    <property type="protein sequence ID" value="GAH64561.1"/>
    <property type="molecule type" value="Genomic_DNA"/>
</dbReference>